<keyword evidence="2" id="KW-1185">Reference proteome</keyword>
<proteinExistence type="predicted"/>
<gene>
    <name evidence="1" type="ORF">L6164_013058</name>
</gene>
<protein>
    <submittedName>
        <fullName evidence="1">Uncharacterized protein</fullName>
    </submittedName>
</protein>
<accession>A0ACB9PAY2</accession>
<name>A0ACB9PAY2_BAUVA</name>
<dbReference type="Proteomes" id="UP000828941">
    <property type="component" value="Chromosome 5"/>
</dbReference>
<dbReference type="EMBL" id="CM039430">
    <property type="protein sequence ID" value="KAI4345974.1"/>
    <property type="molecule type" value="Genomic_DNA"/>
</dbReference>
<comment type="caution">
    <text evidence="1">The sequence shown here is derived from an EMBL/GenBank/DDBJ whole genome shotgun (WGS) entry which is preliminary data.</text>
</comment>
<evidence type="ECO:0000313" key="1">
    <source>
        <dbReference type="EMBL" id="KAI4345974.1"/>
    </source>
</evidence>
<evidence type="ECO:0000313" key="2">
    <source>
        <dbReference type="Proteomes" id="UP000828941"/>
    </source>
</evidence>
<sequence length="245" mass="28074">MAESEQIRLIDLKLPAFDDKDARAYYRPEYSVLLRQPLLDSICRILKPTTSFVDAVLLDKKESENGVELETTNILELKSTIEEMDALVGGARFRIRALLERGKDKWIFYEDSMAIFSTIPDLKTLLRDDHFMSPTLLMEKNAIDAVQCQFDKINFQEELMRLKGFQLFFSWDAKAINIMGCFVFKFLEFLGFLLLDPSQGITELASSMEALKENPVSLVGSVLEPILDKLNNLIKLTLQVIEYIS</sequence>
<reference evidence="1 2" key="1">
    <citation type="journal article" date="2022" name="DNA Res.">
        <title>Chromosomal-level genome assembly of the orchid tree Bauhinia variegata (Leguminosae; Cercidoideae) supports the allotetraploid origin hypothesis of Bauhinia.</title>
        <authorList>
            <person name="Zhong Y."/>
            <person name="Chen Y."/>
            <person name="Zheng D."/>
            <person name="Pang J."/>
            <person name="Liu Y."/>
            <person name="Luo S."/>
            <person name="Meng S."/>
            <person name="Qian L."/>
            <person name="Wei D."/>
            <person name="Dai S."/>
            <person name="Zhou R."/>
        </authorList>
    </citation>
    <scope>NUCLEOTIDE SEQUENCE [LARGE SCALE GENOMIC DNA]</scope>
    <source>
        <strain evidence="1">BV-YZ2020</strain>
    </source>
</reference>
<organism evidence="1 2">
    <name type="scientific">Bauhinia variegata</name>
    <name type="common">Purple orchid tree</name>
    <name type="synonym">Phanera variegata</name>
    <dbReference type="NCBI Taxonomy" id="167791"/>
    <lineage>
        <taxon>Eukaryota</taxon>
        <taxon>Viridiplantae</taxon>
        <taxon>Streptophyta</taxon>
        <taxon>Embryophyta</taxon>
        <taxon>Tracheophyta</taxon>
        <taxon>Spermatophyta</taxon>
        <taxon>Magnoliopsida</taxon>
        <taxon>eudicotyledons</taxon>
        <taxon>Gunneridae</taxon>
        <taxon>Pentapetalae</taxon>
        <taxon>rosids</taxon>
        <taxon>fabids</taxon>
        <taxon>Fabales</taxon>
        <taxon>Fabaceae</taxon>
        <taxon>Cercidoideae</taxon>
        <taxon>Cercideae</taxon>
        <taxon>Bauhiniinae</taxon>
        <taxon>Bauhinia</taxon>
    </lineage>
</organism>